<dbReference type="GO" id="GO:0005886">
    <property type="term" value="C:plasma membrane"/>
    <property type="evidence" value="ECO:0007669"/>
    <property type="project" value="UniProtKB-SubCell"/>
</dbReference>
<evidence type="ECO:0000313" key="15">
    <source>
        <dbReference type="Proteomes" id="UP000055611"/>
    </source>
</evidence>
<evidence type="ECO:0000313" key="14">
    <source>
        <dbReference type="EMBL" id="TDT90729.1"/>
    </source>
</evidence>
<dbReference type="PANTHER" id="PTHR43531">
    <property type="entry name" value="PROTEIN ICFG"/>
    <property type="match status" value="1"/>
</dbReference>
<dbReference type="PRINTS" id="PR00260">
    <property type="entry name" value="CHEMTRNSDUCR"/>
</dbReference>
<dbReference type="OrthoDB" id="5415757at2"/>
<dbReference type="AlphaFoldDB" id="A0A126QRR2"/>
<dbReference type="EMBL" id="CP014206">
    <property type="protein sequence ID" value="AMK12429.1"/>
    <property type="molecule type" value="Genomic_DNA"/>
</dbReference>
<keyword evidence="3" id="KW-0145">Chemotaxis</keyword>
<feature type="domain" description="HAMP" evidence="12">
    <location>
        <begin position="312"/>
        <end position="364"/>
    </location>
</feature>
<keyword evidence="5 10" id="KW-1133">Transmembrane helix</keyword>
<keyword evidence="4 10" id="KW-0812">Transmembrane</keyword>
<dbReference type="InterPro" id="IPR004089">
    <property type="entry name" value="MCPsignal_dom"/>
</dbReference>
<dbReference type="Pfam" id="PF02743">
    <property type="entry name" value="dCache_1"/>
    <property type="match status" value="1"/>
</dbReference>
<dbReference type="SMART" id="SM00283">
    <property type="entry name" value="MA"/>
    <property type="match status" value="1"/>
</dbReference>
<feature type="domain" description="Methyl-accepting transducer" evidence="11">
    <location>
        <begin position="369"/>
        <end position="584"/>
    </location>
</feature>
<accession>A0A126QRR2</accession>
<sequence length="636" mass="67317">MLNWITKSLSRAILLPCTLTIALGVGALVYYVNNSSYSMTLESETASASAQAEGITDALHLFIEDNLVSTLALSSRSEIVNALQNGDAGPAHDFILDYAGKNATLQGGGVFDLSGKIIAGGSADGKSMIGADLSSRKYVRGVLSGEYDSYVSQSVFKVKGGEDLVFAICVPVHGPDGALLGGLAVFCDWNRFCGNFIDSLVLGKEGYGFIIDGAGRIGYHPKDKSLILSDVSNSPYYRDVTATKQGITHVEEGGNDRIMIFEREDLTGWIVVVTAYTSDLAAGAIHQAYVLSGIGAAILVLVIGIVVVFLRRLVVNPVGEGMGLAEGMARGDLLRDISSEAPNELGRMMRSLGSMVVSLRKVVHEVMNGATNVSTGSTEIASSAAQLSESATEQASAVAEITASMELMAGRIRENMEKAQETGRIAVKTAKDAEQGGEAVQKTLQAMRDIAERTGIIEEIARQTNLLALNAAIEAARAGEHGKGFAVVAAEVRKLAERSGIAASEISDLTGSSLEVAELAGNMLTRVVEDIRVNERLALEVAEANKEQYASAEEVSSAVQQLEVVTQRSASFSEELAATSQEMSAQATQLQRAVSFFRVAERSESGKARPSARGVSDSPQVGGRLPRGSAEEFERF</sequence>
<dbReference type="SUPFAM" id="SSF58104">
    <property type="entry name" value="Methyl-accepting chemotaxis protein (MCP) signaling domain"/>
    <property type="match status" value="1"/>
</dbReference>
<dbReference type="Proteomes" id="UP000055611">
    <property type="component" value="Chromosome"/>
</dbReference>
<dbReference type="KEGG" id="dej:AWY79_15630"/>
<evidence type="ECO:0000256" key="10">
    <source>
        <dbReference type="SAM" id="Phobius"/>
    </source>
</evidence>
<feature type="transmembrane region" description="Helical" evidence="10">
    <location>
        <begin position="12"/>
        <end position="32"/>
    </location>
</feature>
<gene>
    <name evidence="13" type="ORF">AWY79_15630</name>
    <name evidence="14" type="ORF">EDC59_102159</name>
</gene>
<evidence type="ECO:0000313" key="13">
    <source>
        <dbReference type="EMBL" id="AMK12429.1"/>
    </source>
</evidence>
<keyword evidence="2" id="KW-1003">Cell membrane</keyword>
<evidence type="ECO:0000256" key="2">
    <source>
        <dbReference type="ARBA" id="ARBA00022475"/>
    </source>
</evidence>
<comment type="subcellular location">
    <subcellularLocation>
        <location evidence="1">Cell membrane</location>
        <topology evidence="1">Multi-pass membrane protein</topology>
    </subcellularLocation>
</comment>
<reference evidence="13 15" key="1">
    <citation type="journal article" date="2016" name="Front. Microbiol.">
        <title>Genome Sequence of the Piezophilic, Mesophilic Sulfate-Reducing Bacterium Desulfovibrio indicus J2T.</title>
        <authorList>
            <person name="Cao J."/>
            <person name="Maignien L."/>
            <person name="Shao Z."/>
            <person name="Alain K."/>
            <person name="Jebbar M."/>
        </authorList>
    </citation>
    <scope>NUCLEOTIDE SEQUENCE [LARGE SCALE GENOMIC DNA]</scope>
    <source>
        <strain evidence="13 15">J2</strain>
    </source>
</reference>
<dbReference type="InterPro" id="IPR051310">
    <property type="entry name" value="MCP_chemotaxis"/>
</dbReference>
<keyword evidence="6 10" id="KW-0472">Membrane</keyword>
<proteinExistence type="inferred from homology"/>
<dbReference type="InterPro" id="IPR004090">
    <property type="entry name" value="Chemotax_Me-accpt_rcpt"/>
</dbReference>
<keyword evidence="15" id="KW-1185">Reference proteome</keyword>
<organism evidence="14 16">
    <name type="scientific">Pseudodesulfovibrio indicus</name>
    <dbReference type="NCBI Taxonomy" id="1716143"/>
    <lineage>
        <taxon>Bacteria</taxon>
        <taxon>Pseudomonadati</taxon>
        <taxon>Thermodesulfobacteriota</taxon>
        <taxon>Desulfovibrionia</taxon>
        <taxon>Desulfovibrionales</taxon>
        <taxon>Desulfovibrionaceae</taxon>
    </lineage>
</organism>
<dbReference type="GO" id="GO:0007165">
    <property type="term" value="P:signal transduction"/>
    <property type="evidence" value="ECO:0007669"/>
    <property type="project" value="UniProtKB-KW"/>
</dbReference>
<dbReference type="Gene3D" id="1.10.287.950">
    <property type="entry name" value="Methyl-accepting chemotaxis protein"/>
    <property type="match status" value="1"/>
</dbReference>
<evidence type="ECO:0000259" key="12">
    <source>
        <dbReference type="PROSITE" id="PS50885"/>
    </source>
</evidence>
<dbReference type="InterPro" id="IPR033479">
    <property type="entry name" value="dCache_1"/>
</dbReference>
<evidence type="ECO:0000256" key="7">
    <source>
        <dbReference type="ARBA" id="ARBA00029447"/>
    </source>
</evidence>
<evidence type="ECO:0000313" key="16">
    <source>
        <dbReference type="Proteomes" id="UP000295506"/>
    </source>
</evidence>
<feature type="region of interest" description="Disordered" evidence="9">
    <location>
        <begin position="603"/>
        <end position="636"/>
    </location>
</feature>
<evidence type="ECO:0000256" key="8">
    <source>
        <dbReference type="PROSITE-ProRule" id="PRU00284"/>
    </source>
</evidence>
<dbReference type="GO" id="GO:0004888">
    <property type="term" value="F:transmembrane signaling receptor activity"/>
    <property type="evidence" value="ECO:0007669"/>
    <property type="project" value="InterPro"/>
</dbReference>
<dbReference type="RefSeq" id="WP_066805986.1">
    <property type="nucleotide sequence ID" value="NZ_SOBK01000002.1"/>
</dbReference>
<name>A0A126QRR2_9BACT</name>
<evidence type="ECO:0000256" key="5">
    <source>
        <dbReference type="ARBA" id="ARBA00022989"/>
    </source>
</evidence>
<reference evidence="14 16" key="2">
    <citation type="submission" date="2019-03" db="EMBL/GenBank/DDBJ databases">
        <title>Genomic Encyclopedia of Type Strains, Phase IV (KMG-IV): sequencing the most valuable type-strain genomes for metagenomic binning, comparative biology and taxonomic classification.</title>
        <authorList>
            <person name="Goeker M."/>
        </authorList>
    </citation>
    <scope>NUCLEOTIDE SEQUENCE [LARGE SCALE GENOMIC DNA]</scope>
    <source>
        <strain evidence="14 16">DSM 101483</strain>
    </source>
</reference>
<keyword evidence="8" id="KW-0807">Transducer</keyword>
<evidence type="ECO:0000256" key="3">
    <source>
        <dbReference type="ARBA" id="ARBA00022500"/>
    </source>
</evidence>
<dbReference type="Proteomes" id="UP000295506">
    <property type="component" value="Unassembled WGS sequence"/>
</dbReference>
<protein>
    <submittedName>
        <fullName evidence="13 14">Chemotaxis protein</fullName>
    </submittedName>
</protein>
<dbReference type="PANTHER" id="PTHR43531:SF11">
    <property type="entry name" value="METHYL-ACCEPTING CHEMOTAXIS PROTEIN 3"/>
    <property type="match status" value="1"/>
</dbReference>
<dbReference type="CDD" id="cd12912">
    <property type="entry name" value="PDC2_MCP_like"/>
    <property type="match status" value="1"/>
</dbReference>
<evidence type="ECO:0000256" key="9">
    <source>
        <dbReference type="SAM" id="MobiDB-lite"/>
    </source>
</evidence>
<evidence type="ECO:0000256" key="6">
    <source>
        <dbReference type="ARBA" id="ARBA00023136"/>
    </source>
</evidence>
<dbReference type="Pfam" id="PF00015">
    <property type="entry name" value="MCPsignal"/>
    <property type="match status" value="1"/>
</dbReference>
<dbReference type="PROSITE" id="PS50885">
    <property type="entry name" value="HAMP"/>
    <property type="match status" value="1"/>
</dbReference>
<comment type="similarity">
    <text evidence="7">Belongs to the methyl-accepting chemotaxis (MCP) protein family.</text>
</comment>
<feature type="transmembrane region" description="Helical" evidence="10">
    <location>
        <begin position="288"/>
        <end position="310"/>
    </location>
</feature>
<dbReference type="EMBL" id="SOBK01000002">
    <property type="protein sequence ID" value="TDT90729.1"/>
    <property type="molecule type" value="Genomic_DNA"/>
</dbReference>
<evidence type="ECO:0000256" key="4">
    <source>
        <dbReference type="ARBA" id="ARBA00022692"/>
    </source>
</evidence>
<dbReference type="GO" id="GO:0006935">
    <property type="term" value="P:chemotaxis"/>
    <property type="evidence" value="ECO:0007669"/>
    <property type="project" value="UniProtKB-KW"/>
</dbReference>
<evidence type="ECO:0000256" key="1">
    <source>
        <dbReference type="ARBA" id="ARBA00004651"/>
    </source>
</evidence>
<dbReference type="InterPro" id="IPR003660">
    <property type="entry name" value="HAMP_dom"/>
</dbReference>
<evidence type="ECO:0000259" key="11">
    <source>
        <dbReference type="PROSITE" id="PS50111"/>
    </source>
</evidence>
<dbReference type="Gene3D" id="3.30.450.20">
    <property type="entry name" value="PAS domain"/>
    <property type="match status" value="1"/>
</dbReference>
<dbReference type="PROSITE" id="PS50111">
    <property type="entry name" value="CHEMOTAXIS_TRANSDUC_2"/>
    <property type="match status" value="1"/>
</dbReference>